<dbReference type="PROSITE" id="PS50943">
    <property type="entry name" value="HTH_CROC1"/>
    <property type="match status" value="1"/>
</dbReference>
<dbReference type="GO" id="GO:0003677">
    <property type="term" value="F:DNA binding"/>
    <property type="evidence" value="ECO:0007669"/>
    <property type="project" value="InterPro"/>
</dbReference>
<feature type="domain" description="HTH cro/C1-type" evidence="1">
    <location>
        <begin position="27"/>
        <end position="59"/>
    </location>
</feature>
<dbReference type="RefSeq" id="WP_182338057.1">
    <property type="nucleotide sequence ID" value="NZ_JACGXS010000001.1"/>
</dbReference>
<reference evidence="2 3" key="1">
    <citation type="submission" date="2020-08" db="EMBL/GenBank/DDBJ databases">
        <title>Stenotrophomonas tumulicola JCM 30961.</title>
        <authorList>
            <person name="Deng Y."/>
        </authorList>
    </citation>
    <scope>NUCLEOTIDE SEQUENCE [LARGE SCALE GENOMIC DNA]</scope>
    <source>
        <strain evidence="2 3">JCM 30961</strain>
    </source>
</reference>
<dbReference type="SUPFAM" id="SSF47413">
    <property type="entry name" value="lambda repressor-like DNA-binding domains"/>
    <property type="match status" value="1"/>
</dbReference>
<keyword evidence="3" id="KW-1185">Reference proteome</keyword>
<evidence type="ECO:0000259" key="1">
    <source>
        <dbReference type="PROSITE" id="PS50943"/>
    </source>
</evidence>
<comment type="caution">
    <text evidence="2">The sequence shown here is derived from an EMBL/GenBank/DDBJ whole genome shotgun (WGS) entry which is preliminary data.</text>
</comment>
<accession>A0A7W3FJX6</accession>
<dbReference type="EMBL" id="JACGXS010000001">
    <property type="protein sequence ID" value="MBA8680908.1"/>
    <property type="molecule type" value="Genomic_DNA"/>
</dbReference>
<dbReference type="SMART" id="SM00530">
    <property type="entry name" value="HTH_XRE"/>
    <property type="match status" value="1"/>
</dbReference>
<dbReference type="Proteomes" id="UP000547058">
    <property type="component" value="Unassembled WGS sequence"/>
</dbReference>
<evidence type="ECO:0000313" key="3">
    <source>
        <dbReference type="Proteomes" id="UP000547058"/>
    </source>
</evidence>
<organism evidence="2 3">
    <name type="scientific">Stenotrophomonas tumulicola</name>
    <dbReference type="NCBI Taxonomy" id="1685415"/>
    <lineage>
        <taxon>Bacteria</taxon>
        <taxon>Pseudomonadati</taxon>
        <taxon>Pseudomonadota</taxon>
        <taxon>Gammaproteobacteria</taxon>
        <taxon>Lysobacterales</taxon>
        <taxon>Lysobacteraceae</taxon>
        <taxon>Stenotrophomonas</taxon>
    </lineage>
</organism>
<evidence type="ECO:0000313" key="2">
    <source>
        <dbReference type="EMBL" id="MBA8680908.1"/>
    </source>
</evidence>
<dbReference type="Gene3D" id="1.10.260.40">
    <property type="entry name" value="lambda repressor-like DNA-binding domains"/>
    <property type="match status" value="1"/>
</dbReference>
<protein>
    <submittedName>
        <fullName evidence="2">Helix-turn-helix domain-containing protein</fullName>
    </submittedName>
</protein>
<dbReference type="InterPro" id="IPR010982">
    <property type="entry name" value="Lambda_DNA-bd_dom_sf"/>
</dbReference>
<dbReference type="InterPro" id="IPR001387">
    <property type="entry name" value="Cro/C1-type_HTH"/>
</dbReference>
<dbReference type="Pfam" id="PF13560">
    <property type="entry name" value="HTH_31"/>
    <property type="match status" value="1"/>
</dbReference>
<gene>
    <name evidence="2" type="ORF">H4O11_03710</name>
</gene>
<dbReference type="AlphaFoldDB" id="A0A7W3FJX6"/>
<name>A0A7W3FJX6_9GAMM</name>
<proteinExistence type="predicted"/>
<dbReference type="CDD" id="cd00093">
    <property type="entry name" value="HTH_XRE"/>
    <property type="match status" value="1"/>
</dbReference>
<sequence>MSYIRDMRTLQIPPPSHAPAITLGPLLRRARREACLTQAELAVRAGLNRQKLVELEQGKPGVAIATYAVALAALGLEMTVQPKRVRLVDYPQLKRLAWNRPGDDEVSEQDALALYERNWNLVDQESMTAAERGLLQRLVDQYGGGVLHV</sequence>